<evidence type="ECO:0000313" key="2">
    <source>
        <dbReference type="EMBL" id="TPX29995.1"/>
    </source>
</evidence>
<reference evidence="2 3" key="1">
    <citation type="journal article" date="2019" name="Sci. Rep.">
        <title>Comparative genomics of chytrid fungi reveal insights into the obligate biotrophic and pathogenic lifestyle of Synchytrium endobioticum.</title>
        <authorList>
            <person name="van de Vossenberg B.T.L.H."/>
            <person name="Warris S."/>
            <person name="Nguyen H.D.T."/>
            <person name="van Gent-Pelzer M.P.E."/>
            <person name="Joly D.L."/>
            <person name="van de Geest H.C."/>
            <person name="Bonants P.J.M."/>
            <person name="Smith D.S."/>
            <person name="Levesque C.A."/>
            <person name="van der Lee T.A.J."/>
        </authorList>
    </citation>
    <scope>NUCLEOTIDE SEQUENCE [LARGE SCALE GENOMIC DNA]</scope>
    <source>
        <strain evidence="2 3">MB42</strain>
    </source>
</reference>
<feature type="chain" id="PRO_5021428223" description="NADH:ubiquinone oxidoreductase intermediate-associated protein 30 domain-containing protein" evidence="1">
    <location>
        <begin position="19"/>
        <end position="259"/>
    </location>
</feature>
<dbReference type="EMBL" id="QEAN01000760">
    <property type="protein sequence ID" value="TPX29995.1"/>
    <property type="molecule type" value="Genomic_DNA"/>
</dbReference>
<accession>A0A507BXB6</accession>
<proteinExistence type="predicted"/>
<dbReference type="AlphaFoldDB" id="A0A507BXB6"/>
<dbReference type="VEuPathDB" id="FungiDB:SeMB42_g08017"/>
<gene>
    <name evidence="2" type="ORF">SeMB42_g08017</name>
</gene>
<dbReference type="Proteomes" id="UP000317494">
    <property type="component" value="Unassembled WGS sequence"/>
</dbReference>
<organism evidence="2 3">
    <name type="scientific">Synchytrium endobioticum</name>
    <dbReference type="NCBI Taxonomy" id="286115"/>
    <lineage>
        <taxon>Eukaryota</taxon>
        <taxon>Fungi</taxon>
        <taxon>Fungi incertae sedis</taxon>
        <taxon>Chytridiomycota</taxon>
        <taxon>Chytridiomycota incertae sedis</taxon>
        <taxon>Chytridiomycetes</taxon>
        <taxon>Synchytriales</taxon>
        <taxon>Synchytriaceae</taxon>
        <taxon>Synchytrium</taxon>
    </lineage>
</organism>
<evidence type="ECO:0008006" key="4">
    <source>
        <dbReference type="Google" id="ProtNLM"/>
    </source>
</evidence>
<dbReference type="STRING" id="286115.A0A507BXB6"/>
<feature type="signal peptide" evidence="1">
    <location>
        <begin position="1"/>
        <end position="18"/>
    </location>
</feature>
<evidence type="ECO:0000313" key="3">
    <source>
        <dbReference type="Proteomes" id="UP000317494"/>
    </source>
</evidence>
<comment type="caution">
    <text evidence="2">The sequence shown here is derived from an EMBL/GenBank/DDBJ whole genome shotgun (WGS) entry which is preliminary data.</text>
</comment>
<sequence length="259" mass="27241">MKVASLYVALGLAAVAQAQICATNLLIDDFKTGKRPTTGPAGNDRIYDLAGGDYGGVGLQGNIAIADGSGTITPDNSAAGLNGTNYFFVKYDPNACFDATGYTGLQMEFTFPANADFQIAYTQKAPNCVDRLDDSEYKKLSDFIVPNGGRQTVFLPFSVFGHNVRGGLFDWKHIKDLTFLQFVPTRVPYTFHNLTLIANTTACANQPVVNQSSTTTAAAPASTAGITSNVASGAVSMPLVAVVKTALLSALVATMASML</sequence>
<name>A0A507BXB6_9FUNG</name>
<protein>
    <recommendedName>
        <fullName evidence="4">NADH:ubiquinone oxidoreductase intermediate-associated protein 30 domain-containing protein</fullName>
    </recommendedName>
</protein>
<keyword evidence="1" id="KW-0732">Signal</keyword>
<evidence type="ECO:0000256" key="1">
    <source>
        <dbReference type="SAM" id="SignalP"/>
    </source>
</evidence>
<keyword evidence="3" id="KW-1185">Reference proteome</keyword>